<name>A0ABV8GTG7_9ACTN</name>
<gene>
    <name evidence="2" type="ORF">ACFOY2_52925</name>
</gene>
<organism evidence="2 3">
    <name type="scientific">Nonomuraea purpurea</name>
    <dbReference type="NCBI Taxonomy" id="1849276"/>
    <lineage>
        <taxon>Bacteria</taxon>
        <taxon>Bacillati</taxon>
        <taxon>Actinomycetota</taxon>
        <taxon>Actinomycetes</taxon>
        <taxon>Streptosporangiales</taxon>
        <taxon>Streptosporangiaceae</taxon>
        <taxon>Nonomuraea</taxon>
    </lineage>
</organism>
<evidence type="ECO:0000256" key="1">
    <source>
        <dbReference type="SAM" id="SignalP"/>
    </source>
</evidence>
<feature type="signal peptide" evidence="1">
    <location>
        <begin position="1"/>
        <end position="34"/>
    </location>
</feature>
<evidence type="ECO:0008006" key="4">
    <source>
        <dbReference type="Google" id="ProtNLM"/>
    </source>
</evidence>
<keyword evidence="3" id="KW-1185">Reference proteome</keyword>
<proteinExistence type="predicted"/>
<comment type="caution">
    <text evidence="2">The sequence shown here is derived from an EMBL/GenBank/DDBJ whole genome shotgun (WGS) entry which is preliminary data.</text>
</comment>
<protein>
    <recommendedName>
        <fullName evidence="4">PLAT domain-containing protein</fullName>
    </recommendedName>
</protein>
<dbReference type="Proteomes" id="UP001595851">
    <property type="component" value="Unassembled WGS sequence"/>
</dbReference>
<dbReference type="RefSeq" id="WP_379535797.1">
    <property type="nucleotide sequence ID" value="NZ_JBHSBI010000054.1"/>
</dbReference>
<accession>A0ABV8GTG7</accession>
<evidence type="ECO:0000313" key="3">
    <source>
        <dbReference type="Proteomes" id="UP001595851"/>
    </source>
</evidence>
<feature type="chain" id="PRO_5046988828" description="PLAT domain-containing protein" evidence="1">
    <location>
        <begin position="35"/>
        <end position="156"/>
    </location>
</feature>
<evidence type="ECO:0000313" key="2">
    <source>
        <dbReference type="EMBL" id="MFC4016000.1"/>
    </source>
</evidence>
<dbReference type="EMBL" id="JBHSBI010000054">
    <property type="protein sequence ID" value="MFC4016000.1"/>
    <property type="molecule type" value="Genomic_DNA"/>
</dbReference>
<keyword evidence="1" id="KW-0732">Signal</keyword>
<reference evidence="3" key="1">
    <citation type="journal article" date="2019" name="Int. J. Syst. Evol. Microbiol.">
        <title>The Global Catalogue of Microorganisms (GCM) 10K type strain sequencing project: providing services to taxonomists for standard genome sequencing and annotation.</title>
        <authorList>
            <consortium name="The Broad Institute Genomics Platform"/>
            <consortium name="The Broad Institute Genome Sequencing Center for Infectious Disease"/>
            <person name="Wu L."/>
            <person name="Ma J."/>
        </authorList>
    </citation>
    <scope>NUCLEOTIDE SEQUENCE [LARGE SCALE GENOMIC DNA]</scope>
    <source>
        <strain evidence="3">TBRC 1276</strain>
    </source>
</reference>
<sequence>MARTSSRRSRCAGIAGAILGSALLTVSTATPASAASVPVQVQYMDTDGLGNIQYDVRFNGTVTSQGPNGYIIQGELDAYCHHGTLTHQSVRLDAGATHGAGTIHRFWCADTPVPIHAFGYRHQAGDTVDLKVGATSGTFNTYNFGPTYRVDIGTDY</sequence>